<evidence type="ECO:0000313" key="8">
    <source>
        <dbReference type="EMBL" id="KAF5324600.1"/>
    </source>
</evidence>
<dbReference type="AlphaFoldDB" id="A0A8H5BJV2"/>
<dbReference type="PROSITE" id="PS51188">
    <property type="entry name" value="ZF_CR"/>
    <property type="match status" value="1"/>
</dbReference>
<keyword evidence="2" id="KW-0677">Repeat</keyword>
<dbReference type="SUPFAM" id="SSF49493">
    <property type="entry name" value="HSP40/DnaJ peptide-binding domain"/>
    <property type="match status" value="2"/>
</dbReference>
<dbReference type="Gene3D" id="2.60.260.20">
    <property type="entry name" value="Urease metallochaperone UreE, N-terminal domain"/>
    <property type="match status" value="2"/>
</dbReference>
<evidence type="ECO:0000256" key="3">
    <source>
        <dbReference type="ARBA" id="ARBA00022771"/>
    </source>
</evidence>
<dbReference type="Pfam" id="PF00684">
    <property type="entry name" value="DnaJ_CXXCXGXG"/>
    <property type="match status" value="1"/>
</dbReference>
<keyword evidence="3 5" id="KW-0863">Zinc-finger</keyword>
<dbReference type="InterPro" id="IPR036410">
    <property type="entry name" value="HSP_DnaJ_Cys-rich_dom_sf"/>
</dbReference>
<proteinExistence type="predicted"/>
<dbReference type="InterPro" id="IPR001305">
    <property type="entry name" value="HSP_DnaJ_Cys-rich_dom"/>
</dbReference>
<dbReference type="InterPro" id="IPR002939">
    <property type="entry name" value="DnaJ_C"/>
</dbReference>
<comment type="caution">
    <text evidence="8">The sequence shown here is derived from an EMBL/GenBank/DDBJ whole genome shotgun (WGS) entry which is preliminary data.</text>
</comment>
<dbReference type="Pfam" id="PF01556">
    <property type="entry name" value="DnaJ_C"/>
    <property type="match status" value="1"/>
</dbReference>
<keyword evidence="9" id="KW-1185">Reference proteome</keyword>
<dbReference type="FunFam" id="2.60.260.20:FF:000013">
    <property type="entry name" value="DnaJ subfamily B member 11"/>
    <property type="match status" value="1"/>
</dbReference>
<dbReference type="SUPFAM" id="SSF57938">
    <property type="entry name" value="DnaJ/Hsp40 cysteine-rich domain"/>
    <property type="match status" value="1"/>
</dbReference>
<name>A0A8H5BJV2_9AGAR</name>
<dbReference type="FunFam" id="2.10.230.10:FF:000001">
    <property type="entry name" value="DnaJ subfamily A member 2"/>
    <property type="match status" value="1"/>
</dbReference>
<dbReference type="CDD" id="cd10747">
    <property type="entry name" value="DnaJ_C"/>
    <property type="match status" value="1"/>
</dbReference>
<dbReference type="CDD" id="cd10719">
    <property type="entry name" value="DnaJ_zf"/>
    <property type="match status" value="1"/>
</dbReference>
<dbReference type="InterPro" id="IPR008971">
    <property type="entry name" value="HSP40/DnaJ_pept-bd"/>
</dbReference>
<reference evidence="8 9" key="1">
    <citation type="journal article" date="2020" name="ISME J.">
        <title>Uncovering the hidden diversity of litter-decomposition mechanisms in mushroom-forming fungi.</title>
        <authorList>
            <person name="Floudas D."/>
            <person name="Bentzer J."/>
            <person name="Ahren D."/>
            <person name="Johansson T."/>
            <person name="Persson P."/>
            <person name="Tunlid A."/>
        </authorList>
    </citation>
    <scope>NUCLEOTIDE SEQUENCE [LARGE SCALE GENOMIC DNA]</scope>
    <source>
        <strain evidence="8 9">CBS 175.51</strain>
    </source>
</reference>
<dbReference type="PROSITE" id="PS50076">
    <property type="entry name" value="DNAJ_2"/>
    <property type="match status" value="1"/>
</dbReference>
<dbReference type="Gene3D" id="1.10.287.110">
    <property type="entry name" value="DnaJ domain"/>
    <property type="match status" value="1"/>
</dbReference>
<dbReference type="GO" id="GO:0006457">
    <property type="term" value="P:protein folding"/>
    <property type="evidence" value="ECO:0007669"/>
    <property type="project" value="InterPro"/>
</dbReference>
<dbReference type="InterPro" id="IPR001623">
    <property type="entry name" value="DnaJ_domain"/>
</dbReference>
<dbReference type="GO" id="GO:0030544">
    <property type="term" value="F:Hsp70 protein binding"/>
    <property type="evidence" value="ECO:0007669"/>
    <property type="project" value="InterPro"/>
</dbReference>
<sequence length="354" mass="38910">MVKETVVMMHPDRGGDAEVFQSIIQAHGVLIHPDRRAVYDNEGEEGLSKYMAAVRTDMFNRIFGRAGVSVGGRRTMDRIHCIRVSLEDLYNGKIHPVTFTRKVICVTCSGKGGKQIGVKECKECFGQGVTINMLQNLPTSSPCQLCFGTGLMVTVGDKCPTCEGQKVVPKEKTLLVDIEPGMKNGQALTFEGYSDQSPGAVTGDAIVVLEQDDHPRFERNGDNLTTKLSIDVLTAIAGGKARIKHLDRRTLAIAIPQENLIRDREHWIVPGKGMPVPGKPLAFGDLHVKISVEFPKNLSVSQIQQLKEVLGPILEKNLSPNEDLDEVVVEAFKKPETKDDVWLENASEEGCSHQ</sequence>
<evidence type="ECO:0000256" key="2">
    <source>
        <dbReference type="ARBA" id="ARBA00022737"/>
    </source>
</evidence>
<evidence type="ECO:0000256" key="5">
    <source>
        <dbReference type="PROSITE-ProRule" id="PRU00546"/>
    </source>
</evidence>
<gene>
    <name evidence="8" type="ORF">D9611_004408</name>
</gene>
<keyword evidence="1 5" id="KW-0479">Metal-binding</keyword>
<dbReference type="GO" id="GO:0008270">
    <property type="term" value="F:zinc ion binding"/>
    <property type="evidence" value="ECO:0007669"/>
    <property type="project" value="UniProtKB-KW"/>
</dbReference>
<accession>A0A8H5BJV2</accession>
<evidence type="ECO:0000313" key="9">
    <source>
        <dbReference type="Proteomes" id="UP000541558"/>
    </source>
</evidence>
<dbReference type="OrthoDB" id="550424at2759"/>
<dbReference type="Proteomes" id="UP000541558">
    <property type="component" value="Unassembled WGS sequence"/>
</dbReference>
<feature type="domain" description="CR-type" evidence="7">
    <location>
        <begin position="92"/>
        <end position="171"/>
    </location>
</feature>
<evidence type="ECO:0000259" key="6">
    <source>
        <dbReference type="PROSITE" id="PS50076"/>
    </source>
</evidence>
<evidence type="ECO:0000259" key="7">
    <source>
        <dbReference type="PROSITE" id="PS51188"/>
    </source>
</evidence>
<evidence type="ECO:0000256" key="4">
    <source>
        <dbReference type="ARBA" id="ARBA00022833"/>
    </source>
</evidence>
<organism evidence="8 9">
    <name type="scientific">Ephemerocybe angulata</name>
    <dbReference type="NCBI Taxonomy" id="980116"/>
    <lineage>
        <taxon>Eukaryota</taxon>
        <taxon>Fungi</taxon>
        <taxon>Dikarya</taxon>
        <taxon>Basidiomycota</taxon>
        <taxon>Agaricomycotina</taxon>
        <taxon>Agaricomycetes</taxon>
        <taxon>Agaricomycetidae</taxon>
        <taxon>Agaricales</taxon>
        <taxon>Agaricineae</taxon>
        <taxon>Psathyrellaceae</taxon>
        <taxon>Ephemerocybe</taxon>
    </lineage>
</organism>
<feature type="domain" description="J" evidence="6">
    <location>
        <begin position="1"/>
        <end position="43"/>
    </location>
</feature>
<dbReference type="PANTHER" id="PTHR43888">
    <property type="entry name" value="DNAJ-LIKE-2, ISOFORM A-RELATED"/>
    <property type="match status" value="1"/>
</dbReference>
<dbReference type="Gene3D" id="2.10.230.10">
    <property type="entry name" value="Heat shock protein DnaJ, cysteine-rich domain"/>
    <property type="match status" value="1"/>
</dbReference>
<dbReference type="InterPro" id="IPR044713">
    <property type="entry name" value="DNJA1/2-like"/>
</dbReference>
<dbReference type="InterPro" id="IPR036869">
    <property type="entry name" value="J_dom_sf"/>
</dbReference>
<protein>
    <recommendedName>
        <fullName evidence="10">CR-type domain-containing protein</fullName>
    </recommendedName>
</protein>
<feature type="zinc finger region" description="CR-type" evidence="5">
    <location>
        <begin position="92"/>
        <end position="171"/>
    </location>
</feature>
<dbReference type="SUPFAM" id="SSF46565">
    <property type="entry name" value="Chaperone J-domain"/>
    <property type="match status" value="1"/>
</dbReference>
<evidence type="ECO:0000256" key="1">
    <source>
        <dbReference type="ARBA" id="ARBA00022723"/>
    </source>
</evidence>
<dbReference type="EMBL" id="JAACJK010000164">
    <property type="protein sequence ID" value="KAF5324600.1"/>
    <property type="molecule type" value="Genomic_DNA"/>
</dbReference>
<dbReference type="GO" id="GO:0051082">
    <property type="term" value="F:unfolded protein binding"/>
    <property type="evidence" value="ECO:0007669"/>
    <property type="project" value="InterPro"/>
</dbReference>
<evidence type="ECO:0008006" key="10">
    <source>
        <dbReference type="Google" id="ProtNLM"/>
    </source>
</evidence>
<keyword evidence="4 5" id="KW-0862">Zinc</keyword>